<keyword evidence="10" id="KW-0812">Transmembrane</keyword>
<dbReference type="GO" id="GO:0005524">
    <property type="term" value="F:ATP binding"/>
    <property type="evidence" value="ECO:0007669"/>
    <property type="project" value="UniProtKB-KW"/>
</dbReference>
<keyword evidence="14" id="KW-1185">Reference proteome</keyword>
<keyword evidence="4" id="KW-0808">Transferase</keyword>
<evidence type="ECO:0000259" key="12">
    <source>
        <dbReference type="Pfam" id="PF07730"/>
    </source>
</evidence>
<evidence type="ECO:0000256" key="10">
    <source>
        <dbReference type="SAM" id="Phobius"/>
    </source>
</evidence>
<dbReference type="SUPFAM" id="SSF55874">
    <property type="entry name" value="ATPase domain of HSP90 chaperone/DNA topoisomerase II/histidine kinase"/>
    <property type="match status" value="1"/>
</dbReference>
<keyword evidence="6 13" id="KW-0418">Kinase</keyword>
<dbReference type="PANTHER" id="PTHR24421:SF10">
    <property type="entry name" value="NITRATE_NITRITE SENSOR PROTEIN NARQ"/>
    <property type="match status" value="1"/>
</dbReference>
<dbReference type="GO" id="GO:0000155">
    <property type="term" value="F:phosphorelay sensor kinase activity"/>
    <property type="evidence" value="ECO:0007669"/>
    <property type="project" value="InterPro"/>
</dbReference>
<dbReference type="Gene3D" id="1.20.5.1930">
    <property type="match status" value="1"/>
</dbReference>
<dbReference type="InterPro" id="IPR036890">
    <property type="entry name" value="HATPase_C_sf"/>
</dbReference>
<evidence type="ECO:0000259" key="11">
    <source>
        <dbReference type="Pfam" id="PF02518"/>
    </source>
</evidence>
<dbReference type="Pfam" id="PF07730">
    <property type="entry name" value="HisKA_3"/>
    <property type="match status" value="1"/>
</dbReference>
<sequence length="589" mass="61202">MVSRLTAPASRSPFTAPGERGRGLWRALAEAFGGGLLILLVLLPEPRLGGSLPAPAVLLLGTVALTLLAVRRRYPVTSLLGTAVVLGLLPPAGLPAAVTAYTTAQHQASPRRRTTALTAAAALTVLAGAASAPYTGLGGHRFGLAVGAVLAATTLIVPALVGTANGQQIRLLGALRERAVAAEEVRRLTDSESRIHERSRIAAEMHDLVGHRLSLVSLHAGGLEMALQKESPELRDEAELVRRSARDAMRELREVLGVLGPLGRDTGPGTLTEATGTRSDIEALAEESRRGGIALRLAWDGPDLDGRPARVRRAVHRVVRESLTNVHRYAPEAHVTVAVTHTEDLVEIVVRNGRPPVTADAPTGLGTGRGLVGLRERVTLLGGALEAGPTPGGGFAVTARIPARPDPETVRADTAPDARGSGPDAYGPDIAPGTGRAAAGVHRRAVTALTAVLGLAGVGVMMVLGLVLVSSASTETDGSGLPDPPRIGMSRQEVEDLMYGDYALARAAATGREPARPAHVTSCIYPAEPDDVFVPAAGNPGTGGAAAERAVEGPGHFTITRYCFRDDTLAAIDRFTVPVMPQTQPRESP</sequence>
<keyword evidence="3" id="KW-0597">Phosphoprotein</keyword>
<accession>I2N8C2</accession>
<protein>
    <recommendedName>
        <fullName evidence="2">histidine kinase</fullName>
        <ecNumber evidence="2">2.7.13.3</ecNumber>
    </recommendedName>
</protein>
<feature type="domain" description="Histidine kinase/HSP90-like ATPase" evidence="11">
    <location>
        <begin position="312"/>
        <end position="404"/>
    </location>
</feature>
<evidence type="ECO:0000256" key="3">
    <source>
        <dbReference type="ARBA" id="ARBA00022553"/>
    </source>
</evidence>
<proteinExistence type="predicted"/>
<dbReference type="EC" id="2.7.13.3" evidence="2"/>
<dbReference type="GO" id="GO:0016020">
    <property type="term" value="C:membrane"/>
    <property type="evidence" value="ECO:0007669"/>
    <property type="project" value="InterPro"/>
</dbReference>
<dbReference type="InterPro" id="IPR003594">
    <property type="entry name" value="HATPase_dom"/>
</dbReference>
<evidence type="ECO:0000256" key="7">
    <source>
        <dbReference type="ARBA" id="ARBA00022840"/>
    </source>
</evidence>
<evidence type="ECO:0000256" key="5">
    <source>
        <dbReference type="ARBA" id="ARBA00022741"/>
    </source>
</evidence>
<comment type="catalytic activity">
    <reaction evidence="1">
        <text>ATP + protein L-histidine = ADP + protein N-phospho-L-histidine.</text>
        <dbReference type="EC" id="2.7.13.3"/>
    </reaction>
</comment>
<reference evidence="13 14" key="1">
    <citation type="journal article" date="2012" name="J. Bacteriol.">
        <title>Draft genome of Streptomyces tsukubaensis NRRL 18488, the producer of the clinically important immunosuppressant tacrolimus (FK506).</title>
        <authorList>
            <person name="Barreiro C."/>
            <person name="Prieto C."/>
            <person name="Sola-Landa A."/>
            <person name="Solera E."/>
            <person name="Martinez-Castro M."/>
            <person name="Perez-Redondo R."/>
            <person name="Garcia-Estrada C."/>
            <person name="Aparicio J.F."/>
            <person name="Fernandez-Martinez L.T."/>
            <person name="Santos-Aberturas J."/>
            <person name="Salehi-Najafabadi Z."/>
            <person name="Rodriguez-Garcia A."/>
            <person name="Tauch A."/>
            <person name="Martin J.F."/>
        </authorList>
    </citation>
    <scope>NUCLEOTIDE SEQUENCE [LARGE SCALE GENOMIC DNA]</scope>
    <source>
        <strain evidence="14">DSM 42081 / NBRC 108919 / NRRL 18488 / 9993</strain>
    </source>
</reference>
<feature type="transmembrane region" description="Helical" evidence="10">
    <location>
        <begin position="76"/>
        <end position="104"/>
    </location>
</feature>
<dbReference type="PANTHER" id="PTHR24421">
    <property type="entry name" value="NITRATE/NITRITE SENSOR PROTEIN NARX-RELATED"/>
    <property type="match status" value="1"/>
</dbReference>
<keyword evidence="5" id="KW-0547">Nucleotide-binding</keyword>
<organism evidence="13 14">
    <name type="scientific">Streptomyces tsukubensis (strain DSM 42081 / NBRC 108919 / NRRL 18488 / 9993)</name>
    <dbReference type="NCBI Taxonomy" id="1114943"/>
    <lineage>
        <taxon>Bacteria</taxon>
        <taxon>Bacillati</taxon>
        <taxon>Actinomycetota</taxon>
        <taxon>Actinomycetes</taxon>
        <taxon>Kitasatosporales</taxon>
        <taxon>Streptomycetaceae</taxon>
        <taxon>Streptomyces</taxon>
    </lineage>
</organism>
<evidence type="ECO:0000256" key="1">
    <source>
        <dbReference type="ARBA" id="ARBA00000085"/>
    </source>
</evidence>
<dbReference type="InterPro" id="IPR050482">
    <property type="entry name" value="Sensor_HK_TwoCompSys"/>
</dbReference>
<feature type="transmembrane region" description="Helical" evidence="10">
    <location>
        <begin position="23"/>
        <end position="43"/>
    </location>
</feature>
<dbReference type="GO" id="GO:0046983">
    <property type="term" value="F:protein dimerization activity"/>
    <property type="evidence" value="ECO:0007669"/>
    <property type="project" value="InterPro"/>
</dbReference>
<dbReference type="Gene3D" id="3.30.565.10">
    <property type="entry name" value="Histidine kinase-like ATPase, C-terminal domain"/>
    <property type="match status" value="1"/>
</dbReference>
<evidence type="ECO:0000256" key="9">
    <source>
        <dbReference type="SAM" id="MobiDB-lite"/>
    </source>
</evidence>
<dbReference type="InterPro" id="IPR011712">
    <property type="entry name" value="Sig_transdc_His_kin_sub3_dim/P"/>
</dbReference>
<evidence type="ECO:0000313" key="13">
    <source>
        <dbReference type="EMBL" id="QKM66863.1"/>
    </source>
</evidence>
<evidence type="ECO:0000256" key="6">
    <source>
        <dbReference type="ARBA" id="ARBA00022777"/>
    </source>
</evidence>
<feature type="compositionally biased region" description="Basic and acidic residues" evidence="9">
    <location>
        <begin position="406"/>
        <end position="416"/>
    </location>
</feature>
<feature type="region of interest" description="Disordered" evidence="9">
    <location>
        <begin position="406"/>
        <end position="426"/>
    </location>
</feature>
<keyword evidence="10" id="KW-1133">Transmembrane helix</keyword>
<feature type="transmembrane region" description="Helical" evidence="10">
    <location>
        <begin position="142"/>
        <end position="161"/>
    </location>
</feature>
<name>I2N8C2_STRT9</name>
<evidence type="ECO:0000313" key="14">
    <source>
        <dbReference type="Proteomes" id="UP000005940"/>
    </source>
</evidence>
<keyword evidence="10" id="KW-0472">Membrane</keyword>
<keyword evidence="7" id="KW-0067">ATP-binding</keyword>
<dbReference type="Pfam" id="PF02518">
    <property type="entry name" value="HATPase_c"/>
    <property type="match status" value="1"/>
</dbReference>
<evidence type="ECO:0000256" key="2">
    <source>
        <dbReference type="ARBA" id="ARBA00012438"/>
    </source>
</evidence>
<feature type="transmembrane region" description="Helical" evidence="10">
    <location>
        <begin position="50"/>
        <end position="70"/>
    </location>
</feature>
<keyword evidence="8" id="KW-0902">Two-component regulatory system</keyword>
<dbReference type="AlphaFoldDB" id="I2N8C2"/>
<dbReference type="CDD" id="cd16917">
    <property type="entry name" value="HATPase_UhpB-NarQ-NarX-like"/>
    <property type="match status" value="1"/>
</dbReference>
<feature type="transmembrane region" description="Helical" evidence="10">
    <location>
        <begin position="446"/>
        <end position="469"/>
    </location>
</feature>
<gene>
    <name evidence="13" type="ORF">STSU_006440</name>
</gene>
<evidence type="ECO:0000256" key="4">
    <source>
        <dbReference type="ARBA" id="ARBA00022679"/>
    </source>
</evidence>
<dbReference type="Proteomes" id="UP000005940">
    <property type="component" value="Chromosome"/>
</dbReference>
<evidence type="ECO:0000256" key="8">
    <source>
        <dbReference type="ARBA" id="ARBA00023012"/>
    </source>
</evidence>
<feature type="domain" description="Signal transduction histidine kinase subgroup 3 dimerisation and phosphoacceptor" evidence="12">
    <location>
        <begin position="197"/>
        <end position="261"/>
    </location>
</feature>
<dbReference type="EMBL" id="CP029159">
    <property type="protein sequence ID" value="QKM66863.1"/>
    <property type="molecule type" value="Genomic_DNA"/>
</dbReference>
<feature type="transmembrane region" description="Helical" evidence="10">
    <location>
        <begin position="116"/>
        <end position="136"/>
    </location>
</feature>
<dbReference type="RefSeq" id="WP_006345852.1">
    <property type="nucleotide sequence ID" value="NZ_CP029159.1"/>
</dbReference>